<evidence type="ECO:0000256" key="3">
    <source>
        <dbReference type="ARBA" id="ARBA00023012"/>
    </source>
</evidence>
<keyword evidence="2 6" id="KW-0418">Kinase</keyword>
<protein>
    <submittedName>
        <fullName evidence="6">Sensor histidine kinase DesK</fullName>
        <ecNumber evidence="6">2.7.13.3</ecNumber>
    </submittedName>
</protein>
<gene>
    <name evidence="6" type="primary">desK4</name>
    <name evidence="6" type="ORF">CUROG_10425</name>
</gene>
<dbReference type="Gene3D" id="3.30.565.10">
    <property type="entry name" value="Histidine kinase-like ATPase, C-terminal domain"/>
    <property type="match status" value="1"/>
</dbReference>
<dbReference type="RefSeq" id="WP_151903655.1">
    <property type="nucleotide sequence ID" value="NZ_CP045032.1"/>
</dbReference>
<dbReference type="InterPro" id="IPR050482">
    <property type="entry name" value="Sensor_HK_TwoCompSys"/>
</dbReference>
<keyword evidence="4" id="KW-0812">Transmembrane</keyword>
<feature type="transmembrane region" description="Helical" evidence="4">
    <location>
        <begin position="122"/>
        <end position="140"/>
    </location>
</feature>
<dbReference type="PANTHER" id="PTHR24421">
    <property type="entry name" value="NITRATE/NITRITE SENSOR PROTEIN NARX-RELATED"/>
    <property type="match status" value="1"/>
</dbReference>
<dbReference type="Proteomes" id="UP000326711">
    <property type="component" value="Chromosome"/>
</dbReference>
<keyword evidence="4" id="KW-0472">Membrane</keyword>
<dbReference type="EMBL" id="CP045032">
    <property type="protein sequence ID" value="QFQ03417.1"/>
    <property type="molecule type" value="Genomic_DNA"/>
</dbReference>
<evidence type="ECO:0000259" key="5">
    <source>
        <dbReference type="Pfam" id="PF07730"/>
    </source>
</evidence>
<evidence type="ECO:0000256" key="1">
    <source>
        <dbReference type="ARBA" id="ARBA00022679"/>
    </source>
</evidence>
<evidence type="ECO:0000256" key="2">
    <source>
        <dbReference type="ARBA" id="ARBA00022777"/>
    </source>
</evidence>
<keyword evidence="1 6" id="KW-0808">Transferase</keyword>
<dbReference type="OrthoDB" id="4401682at2"/>
<dbReference type="SUPFAM" id="SSF55874">
    <property type="entry name" value="ATPase domain of HSP90 chaperone/DNA topoisomerase II/histidine kinase"/>
    <property type="match status" value="1"/>
</dbReference>
<dbReference type="InterPro" id="IPR036890">
    <property type="entry name" value="HATPase_C_sf"/>
</dbReference>
<name>A0A5J6ZCU0_9CORY</name>
<evidence type="ECO:0000313" key="6">
    <source>
        <dbReference type="EMBL" id="QFQ03417.1"/>
    </source>
</evidence>
<evidence type="ECO:0000313" key="7">
    <source>
        <dbReference type="Proteomes" id="UP000326711"/>
    </source>
</evidence>
<dbReference type="AlphaFoldDB" id="A0A5J6ZCU0"/>
<keyword evidence="4" id="KW-1133">Transmembrane helix</keyword>
<dbReference type="EC" id="2.7.13.3" evidence="6"/>
<feature type="transmembrane region" description="Helical" evidence="4">
    <location>
        <begin position="93"/>
        <end position="110"/>
    </location>
</feature>
<keyword evidence="3" id="KW-0902">Two-component regulatory system</keyword>
<dbReference type="InterPro" id="IPR011712">
    <property type="entry name" value="Sig_transdc_His_kin_sub3_dim/P"/>
</dbReference>
<dbReference type="Gene3D" id="1.20.5.1930">
    <property type="match status" value="1"/>
</dbReference>
<dbReference type="GO" id="GO:0016020">
    <property type="term" value="C:membrane"/>
    <property type="evidence" value="ECO:0007669"/>
    <property type="project" value="InterPro"/>
</dbReference>
<keyword evidence="7" id="KW-1185">Reference proteome</keyword>
<accession>A0A5J6ZCU0</accession>
<dbReference type="KEGG" id="cuo:CUROG_10425"/>
<feature type="transmembrane region" description="Helical" evidence="4">
    <location>
        <begin position="31"/>
        <end position="48"/>
    </location>
</feature>
<reference evidence="7" key="1">
    <citation type="submission" date="2019-10" db="EMBL/GenBank/DDBJ databases">
        <title>Complete genome sequence of Corynebacterium urogenitalis DSM 108747, isolated from the genital tract of a cow.</title>
        <authorList>
            <person name="Ruckert C."/>
            <person name="Ballas P."/>
            <person name="Wagener K."/>
            <person name="Drillich M."/>
            <person name="Kaempfer P."/>
            <person name="Busse H.-J."/>
            <person name="Ehling-Schulz M."/>
        </authorList>
    </citation>
    <scope>NUCLEOTIDE SEQUENCE [LARGE SCALE GENOMIC DNA]</scope>
    <source>
        <strain evidence="7">LMM 1652</strain>
    </source>
</reference>
<feature type="domain" description="Signal transduction histidine kinase subgroup 3 dimerisation and phosphoacceptor" evidence="5">
    <location>
        <begin position="165"/>
        <end position="217"/>
    </location>
</feature>
<evidence type="ECO:0000256" key="4">
    <source>
        <dbReference type="SAM" id="Phobius"/>
    </source>
</evidence>
<organism evidence="6 7">
    <name type="scientific">Corynebacterium urogenitale</name>
    <dbReference type="NCBI Taxonomy" id="2487892"/>
    <lineage>
        <taxon>Bacteria</taxon>
        <taxon>Bacillati</taxon>
        <taxon>Actinomycetota</taxon>
        <taxon>Actinomycetes</taxon>
        <taxon>Mycobacteriales</taxon>
        <taxon>Corynebacteriaceae</taxon>
        <taxon>Corynebacterium</taxon>
    </lineage>
</organism>
<dbReference type="Pfam" id="PF07730">
    <property type="entry name" value="HisKA_3"/>
    <property type="match status" value="1"/>
</dbReference>
<feature type="transmembrane region" description="Helical" evidence="4">
    <location>
        <begin position="7"/>
        <end position="25"/>
    </location>
</feature>
<sequence length="351" mass="38151">MLAQRLPTTMILATLALIFSGVSIFDENPRTPLITALIIIQALSLIVVPRHPRISTGIYITAFVGALLAGHSTGVELFLGIFLITAITASGNHLLAVLVAVTITLGGFYSPDKARFTFELTALIVFGTIAVLSYLLGLWIHRNYQQHLKTQRAQQTRRQQLTSLLHDTIAADLTSVIAQAEKLAITTPQRHDELKSVARTARNALDRTRQLLTTLNTHPSTEPTASLPITLDAITKRLRDHGFTVTTTTRMATPVTMTLSNNALERVLSETATNIIKHATPRSTVVIDTNSDDEGVTITVSNEYCPTHNTPTGSTHLGLTSMSHTLHAVGGALSTHSNDQEWVTVAYLPFP</sequence>
<feature type="transmembrane region" description="Helical" evidence="4">
    <location>
        <begin position="60"/>
        <end position="87"/>
    </location>
</feature>
<dbReference type="GO" id="GO:0046983">
    <property type="term" value="F:protein dimerization activity"/>
    <property type="evidence" value="ECO:0007669"/>
    <property type="project" value="InterPro"/>
</dbReference>
<proteinExistence type="predicted"/>
<dbReference type="GO" id="GO:0000155">
    <property type="term" value="F:phosphorelay sensor kinase activity"/>
    <property type="evidence" value="ECO:0007669"/>
    <property type="project" value="InterPro"/>
</dbReference>